<protein>
    <submittedName>
        <fullName evidence="1">Uncharacterized protein</fullName>
    </submittedName>
</protein>
<dbReference type="AlphaFoldDB" id="A0A6C0L322"/>
<reference evidence="1" key="1">
    <citation type="journal article" date="2020" name="Nature">
        <title>Giant virus diversity and host interactions through global metagenomics.</title>
        <authorList>
            <person name="Schulz F."/>
            <person name="Roux S."/>
            <person name="Paez-Espino D."/>
            <person name="Jungbluth S."/>
            <person name="Walsh D.A."/>
            <person name="Denef V.J."/>
            <person name="McMahon K.D."/>
            <person name="Konstantinidis K.T."/>
            <person name="Eloe-Fadrosh E.A."/>
            <person name="Kyrpides N.C."/>
            <person name="Woyke T."/>
        </authorList>
    </citation>
    <scope>NUCLEOTIDE SEQUENCE</scope>
    <source>
        <strain evidence="1">GVMAG-S-ERX555907-63</strain>
    </source>
</reference>
<proteinExistence type="predicted"/>
<evidence type="ECO:0000313" key="1">
    <source>
        <dbReference type="EMBL" id="QHU23124.1"/>
    </source>
</evidence>
<organism evidence="1">
    <name type="scientific">viral metagenome</name>
    <dbReference type="NCBI Taxonomy" id="1070528"/>
    <lineage>
        <taxon>unclassified sequences</taxon>
        <taxon>metagenomes</taxon>
        <taxon>organismal metagenomes</taxon>
    </lineage>
</organism>
<dbReference type="EMBL" id="MN741024">
    <property type="protein sequence ID" value="QHU23124.1"/>
    <property type="molecule type" value="Genomic_DNA"/>
</dbReference>
<accession>A0A6C0L322</accession>
<name>A0A6C0L322_9ZZZZ</name>
<sequence length="159" mass="19014">MLPIVTDILNIIFEYNPEHRPLFEKSLKRIITYPVLKEIEKVGAFSRINKILNEFDKNIFNSSDYDLEKLIKKQIHDPNFIIKSLNKCNCCQRHNTNKPKNLKDKSVIMKINCETQIHYTPTHSECNCYCRHFSRFIYRSFNNIMDKKIPFSTKWLINV</sequence>